<organism evidence="2 3">
    <name type="scientific">Pedobacter frigoris</name>
    <dbReference type="NCBI Taxonomy" id="2571272"/>
    <lineage>
        <taxon>Bacteria</taxon>
        <taxon>Pseudomonadati</taxon>
        <taxon>Bacteroidota</taxon>
        <taxon>Sphingobacteriia</taxon>
        <taxon>Sphingobacteriales</taxon>
        <taxon>Sphingobacteriaceae</taxon>
        <taxon>Pedobacter</taxon>
    </lineage>
</organism>
<dbReference type="PROSITE" id="PS51257">
    <property type="entry name" value="PROKAR_LIPOPROTEIN"/>
    <property type="match status" value="1"/>
</dbReference>
<protein>
    <recommendedName>
        <fullName evidence="4">DUF1735 domain-containing protein</fullName>
    </recommendedName>
</protein>
<dbReference type="OrthoDB" id="1013052at2"/>
<keyword evidence="1" id="KW-0732">Signal</keyword>
<evidence type="ECO:0000313" key="2">
    <source>
        <dbReference type="EMBL" id="TKC06252.1"/>
    </source>
</evidence>
<dbReference type="AlphaFoldDB" id="A0A4U1CGB6"/>
<dbReference type="Proteomes" id="UP000307244">
    <property type="component" value="Unassembled WGS sequence"/>
</dbReference>
<gene>
    <name evidence="2" type="ORF">FA047_13115</name>
</gene>
<accession>A0A4U1CGB6</accession>
<evidence type="ECO:0000313" key="3">
    <source>
        <dbReference type="Proteomes" id="UP000307244"/>
    </source>
</evidence>
<comment type="caution">
    <text evidence="2">The sequence shown here is derived from an EMBL/GenBank/DDBJ whole genome shotgun (WGS) entry which is preliminary data.</text>
</comment>
<name>A0A4U1CGB6_9SPHI</name>
<dbReference type="RefSeq" id="WP_136836511.1">
    <property type="nucleotide sequence ID" value="NZ_SWBQ01000003.1"/>
</dbReference>
<dbReference type="EMBL" id="SWBQ01000003">
    <property type="protein sequence ID" value="TKC06252.1"/>
    <property type="molecule type" value="Genomic_DNA"/>
</dbReference>
<evidence type="ECO:0008006" key="4">
    <source>
        <dbReference type="Google" id="ProtNLM"/>
    </source>
</evidence>
<evidence type="ECO:0000256" key="1">
    <source>
        <dbReference type="SAM" id="SignalP"/>
    </source>
</evidence>
<keyword evidence="3" id="KW-1185">Reference proteome</keyword>
<feature type="signal peptide" evidence="1">
    <location>
        <begin position="1"/>
        <end position="17"/>
    </location>
</feature>
<reference evidence="2 3" key="1">
    <citation type="submission" date="2019-04" db="EMBL/GenBank/DDBJ databases">
        <title>Pedobacter sp. RP-3-15 sp. nov., isolated from Arctic soil.</title>
        <authorList>
            <person name="Dahal R.H."/>
            <person name="Kim D.-U."/>
        </authorList>
    </citation>
    <scope>NUCLEOTIDE SEQUENCE [LARGE SCALE GENOMIC DNA]</scope>
    <source>
        <strain evidence="2 3">RP-3-15</strain>
    </source>
</reference>
<sequence length="374" mass="40396">MKKNIMYLAAFISLVFAACNPLKDEINNIKPVAENRTLTIASTTLYATADAANTGIAAMLNTNYPHLTNGYKANVTYSFKTNTIKPADSVFANIQYTVTTNDYTDAAAAVGNGTFKTYSVAQAAAFLEWKYPQAITPAYKLVLLTYQFFQSNATPSAGVTVTDAFLLLPNGWQKIYLVLPAQYAALGRGINNGFTSADVANLPAYFNTLLKSDPSIVAPKVGDVRYVTYKYMQSGTIMHQKVYALSYDITGNWVPSLTLAFLKKDSKWIPDPTIYYTLVRADYNTIGGSTAGTAAGRGNLAQFGSFDVTGGANNWTEAQIADGLIVILNVKYPNAPVDPGVSYKVTYALFRGATPTGTKSFIKTATGFVIAPEN</sequence>
<feature type="chain" id="PRO_5020704164" description="DUF1735 domain-containing protein" evidence="1">
    <location>
        <begin position="18"/>
        <end position="374"/>
    </location>
</feature>
<proteinExistence type="predicted"/>